<dbReference type="SUPFAM" id="SSF50814">
    <property type="entry name" value="Lipocalins"/>
    <property type="match status" value="1"/>
</dbReference>
<evidence type="ECO:0000256" key="2">
    <source>
        <dbReference type="PIRNR" id="PIRNR036893"/>
    </source>
</evidence>
<organism evidence="4 5">
    <name type="scientific">Luteimonas aestuarii</name>
    <dbReference type="NCBI Taxonomy" id="453837"/>
    <lineage>
        <taxon>Bacteria</taxon>
        <taxon>Pseudomonadati</taxon>
        <taxon>Pseudomonadota</taxon>
        <taxon>Gammaproteobacteria</taxon>
        <taxon>Lysobacterales</taxon>
        <taxon>Lysobacteraceae</taxon>
        <taxon>Luteimonas</taxon>
    </lineage>
</organism>
<dbReference type="PRINTS" id="PR01171">
    <property type="entry name" value="BCTLIPOCALIN"/>
</dbReference>
<dbReference type="GO" id="GO:0009279">
    <property type="term" value="C:cell outer membrane"/>
    <property type="evidence" value="ECO:0007669"/>
    <property type="project" value="UniProtKB-SubCell"/>
</dbReference>
<keyword evidence="2" id="KW-0472">Membrane</keyword>
<dbReference type="Gene3D" id="2.40.128.20">
    <property type="match status" value="1"/>
</dbReference>
<dbReference type="GO" id="GO:0008289">
    <property type="term" value="F:lipid binding"/>
    <property type="evidence" value="ECO:0007669"/>
    <property type="project" value="UniProtKB-UniRule"/>
</dbReference>
<dbReference type="PANTHER" id="PTHR10612:SF34">
    <property type="entry name" value="APOLIPOPROTEIN D"/>
    <property type="match status" value="1"/>
</dbReference>
<keyword evidence="2" id="KW-0446">Lipid-binding</keyword>
<dbReference type="InterPro" id="IPR022272">
    <property type="entry name" value="Lipocalin_CS"/>
</dbReference>
<dbReference type="Pfam" id="PF08212">
    <property type="entry name" value="Lipocalin_2"/>
    <property type="match status" value="1"/>
</dbReference>
<reference evidence="4 5" key="1">
    <citation type="submission" date="2019-03" db="EMBL/GenBank/DDBJ databases">
        <title>Luteimonas zhaokaii sp.nov., isolated from the rectal contents of Plateau pika in Yushu, Qinghai Province, China.</title>
        <authorList>
            <person name="Zhang G."/>
        </authorList>
    </citation>
    <scope>NUCLEOTIDE SEQUENCE [LARGE SCALE GENOMIC DNA]</scope>
    <source>
        <strain evidence="4 5">B9</strain>
    </source>
</reference>
<dbReference type="EMBL" id="SMTF01000005">
    <property type="protein sequence ID" value="TDK24359.1"/>
    <property type="molecule type" value="Genomic_DNA"/>
</dbReference>
<dbReference type="PIRSF" id="PIRSF036893">
    <property type="entry name" value="Lipocalin_ApoD"/>
    <property type="match status" value="1"/>
</dbReference>
<dbReference type="OrthoDB" id="9793905at2"/>
<keyword evidence="2" id="KW-0449">Lipoprotein</keyword>
<gene>
    <name evidence="4" type="ORF">E2F46_08730</name>
</gene>
<keyword evidence="5" id="KW-1185">Reference proteome</keyword>
<evidence type="ECO:0000259" key="3">
    <source>
        <dbReference type="Pfam" id="PF08212"/>
    </source>
</evidence>
<dbReference type="InterPro" id="IPR047202">
    <property type="entry name" value="Lipocalin_Blc-like_dom"/>
</dbReference>
<feature type="domain" description="Lipocalin/cytosolic fatty-acid binding" evidence="3">
    <location>
        <begin position="31"/>
        <end position="176"/>
    </location>
</feature>
<feature type="signal peptide" evidence="2">
    <location>
        <begin position="1"/>
        <end position="22"/>
    </location>
</feature>
<name>A0A4R5TTM4_9GAMM</name>
<keyword evidence="2" id="KW-0732">Signal</keyword>
<dbReference type="PROSITE" id="PS00213">
    <property type="entry name" value="LIPOCALIN"/>
    <property type="match status" value="1"/>
</dbReference>
<protein>
    <recommendedName>
        <fullName evidence="2">Outer membrane lipoprotein Blc</fullName>
    </recommendedName>
</protein>
<dbReference type="GO" id="GO:0006950">
    <property type="term" value="P:response to stress"/>
    <property type="evidence" value="ECO:0007669"/>
    <property type="project" value="UniProtKB-ARBA"/>
</dbReference>
<accession>A0A4R5TTM4</accession>
<sequence length="179" mass="20018">MWRPWTLVGSLLLAVASPTAMAASNLPVPELDIERYSGTWHEIARLPMFFQRKCVSDTTAIYTALPDGDIEVRNACRTRDGGRDESVGVARRVEGHPGALEVRFAPRWLSWAPGVWADYWVIALDPDYQWAVVGSPSKRYLWILSRSAGMDKPLFERLLGEAESRGYALDELVVTAPVD</sequence>
<dbReference type="InterPro" id="IPR000566">
    <property type="entry name" value="Lipocln_cytosolic_FA-bd_dom"/>
</dbReference>
<dbReference type="CDD" id="cd19438">
    <property type="entry name" value="lipocalin_Blc-like"/>
    <property type="match status" value="1"/>
</dbReference>
<dbReference type="InterPro" id="IPR012674">
    <property type="entry name" value="Calycin"/>
</dbReference>
<dbReference type="InterPro" id="IPR002446">
    <property type="entry name" value="Lipocalin_bac"/>
</dbReference>
<dbReference type="PANTHER" id="PTHR10612">
    <property type="entry name" value="APOLIPOPROTEIN D"/>
    <property type="match status" value="1"/>
</dbReference>
<evidence type="ECO:0000313" key="4">
    <source>
        <dbReference type="EMBL" id="TDK24359.1"/>
    </source>
</evidence>
<evidence type="ECO:0000313" key="5">
    <source>
        <dbReference type="Proteomes" id="UP000294796"/>
    </source>
</evidence>
<feature type="chain" id="PRO_5021060627" description="Outer membrane lipoprotein Blc" evidence="2">
    <location>
        <begin position="23"/>
        <end position="179"/>
    </location>
</feature>
<comment type="subcellular location">
    <subcellularLocation>
        <location evidence="2">Cell outer membrane</location>
    </subcellularLocation>
</comment>
<dbReference type="AlphaFoldDB" id="A0A4R5TTM4"/>
<comment type="subunit">
    <text evidence="2">Homodimer.</text>
</comment>
<keyword evidence="2" id="KW-0998">Cell outer membrane</keyword>
<comment type="caution">
    <text evidence="4">The sequence shown here is derived from an EMBL/GenBank/DDBJ whole genome shotgun (WGS) entry which is preliminary data.</text>
</comment>
<comment type="function">
    <text evidence="2">Involved in the storage or transport of lipids necessary for membrane maintenance under stressful conditions. Displays a binding preference for lysophospholipids.</text>
</comment>
<dbReference type="InterPro" id="IPR022271">
    <property type="entry name" value="Lipocalin_ApoD"/>
</dbReference>
<dbReference type="Proteomes" id="UP000294796">
    <property type="component" value="Unassembled WGS sequence"/>
</dbReference>
<evidence type="ECO:0000256" key="1">
    <source>
        <dbReference type="ARBA" id="ARBA00006889"/>
    </source>
</evidence>
<proteinExistence type="inferred from homology"/>
<comment type="similarity">
    <text evidence="1 2">Belongs to the calycin superfamily. Lipocalin family.</text>
</comment>